<keyword evidence="4" id="KW-1185">Reference proteome</keyword>
<dbReference type="KEGG" id="llu:AKJ09_02237"/>
<dbReference type="InterPro" id="IPR036388">
    <property type="entry name" value="WH-like_DNA-bd_sf"/>
</dbReference>
<dbReference type="PANTHER" id="PTHR34580:SF3">
    <property type="entry name" value="PROTEIN PAFB"/>
    <property type="match status" value="1"/>
</dbReference>
<dbReference type="InterPro" id="IPR036390">
    <property type="entry name" value="WH_DNA-bd_sf"/>
</dbReference>
<dbReference type="Gene3D" id="1.10.10.10">
    <property type="entry name" value="Winged helix-like DNA-binding domain superfamily/Winged helix DNA-binding domain"/>
    <property type="match status" value="1"/>
</dbReference>
<dbReference type="STRING" id="1391654.AKJ09_02237"/>
<dbReference type="InterPro" id="IPR026881">
    <property type="entry name" value="WYL_dom"/>
</dbReference>
<feature type="domain" description="Helix-turn-helix type 11" evidence="1">
    <location>
        <begin position="6"/>
        <end position="63"/>
    </location>
</feature>
<dbReference type="Pfam" id="PF13280">
    <property type="entry name" value="WYL"/>
    <property type="match status" value="1"/>
</dbReference>
<name>A0A0K1PPX1_9BACT</name>
<dbReference type="Pfam" id="PF08279">
    <property type="entry name" value="HTH_11"/>
    <property type="match status" value="1"/>
</dbReference>
<evidence type="ECO:0000313" key="3">
    <source>
        <dbReference type="EMBL" id="AKU95573.1"/>
    </source>
</evidence>
<dbReference type="RefSeq" id="WP_146647002.1">
    <property type="nucleotide sequence ID" value="NZ_CP012333.1"/>
</dbReference>
<dbReference type="EMBL" id="CP012333">
    <property type="protein sequence ID" value="AKU95573.1"/>
    <property type="molecule type" value="Genomic_DNA"/>
</dbReference>
<dbReference type="SUPFAM" id="SSF46785">
    <property type="entry name" value="Winged helix' DNA-binding domain"/>
    <property type="match status" value="1"/>
</dbReference>
<sequence length="232" mass="25836">MNRTERMYAIVEALRAAGGRGRNAEWLAERFEISVRTVKRDVRALQEAGSPIVGQDGRGGGYQLARTAPLSPLTFTSGEAAALAIAIGAEPALPFRRDARSALEKILGAMTPLQRAEVDTLARRVWMRTPATSRGARTGIALDEALRQGVVARVDYEDANGQRTRRSIEPMAFARTGGHWYVLAWCRLRCSGRWFMLERVRAVRVTRERFVSRDLREVFGTPPEDAQPVKLT</sequence>
<evidence type="ECO:0000259" key="2">
    <source>
        <dbReference type="Pfam" id="PF13280"/>
    </source>
</evidence>
<dbReference type="PROSITE" id="PS52050">
    <property type="entry name" value="WYL"/>
    <property type="match status" value="1"/>
</dbReference>
<evidence type="ECO:0000313" key="4">
    <source>
        <dbReference type="Proteomes" id="UP000064967"/>
    </source>
</evidence>
<reference evidence="3 4" key="1">
    <citation type="submission" date="2015-08" db="EMBL/GenBank/DDBJ databases">
        <authorList>
            <person name="Babu N.S."/>
            <person name="Beckwith C.J."/>
            <person name="Beseler K.G."/>
            <person name="Brison A."/>
            <person name="Carone J.V."/>
            <person name="Caskin T.P."/>
            <person name="Diamond M."/>
            <person name="Durham M.E."/>
            <person name="Foxe J.M."/>
            <person name="Go M."/>
            <person name="Henderson B.A."/>
            <person name="Jones I.B."/>
            <person name="McGettigan J.A."/>
            <person name="Micheletti S.J."/>
            <person name="Nasrallah M.E."/>
            <person name="Ortiz D."/>
            <person name="Piller C.R."/>
            <person name="Privatt S.R."/>
            <person name="Schneider S.L."/>
            <person name="Sharp S."/>
            <person name="Smith T.C."/>
            <person name="Stanton J.D."/>
            <person name="Ullery H.E."/>
            <person name="Wilson R.J."/>
            <person name="Serrano M.G."/>
            <person name="Buck G."/>
            <person name="Lee V."/>
            <person name="Wang Y."/>
            <person name="Carvalho R."/>
            <person name="Voegtly L."/>
            <person name="Shi R."/>
            <person name="Duckworth R."/>
            <person name="Johnson A."/>
            <person name="Loviza R."/>
            <person name="Walstead R."/>
            <person name="Shah Z."/>
            <person name="Kiflezghi M."/>
            <person name="Wade K."/>
            <person name="Ball S.L."/>
            <person name="Bradley K.W."/>
            <person name="Asai D.J."/>
            <person name="Bowman C.A."/>
            <person name="Russell D.A."/>
            <person name="Pope W.H."/>
            <person name="Jacobs-Sera D."/>
            <person name="Hendrix R.W."/>
            <person name="Hatfull G.F."/>
        </authorList>
    </citation>
    <scope>NUCLEOTIDE SEQUENCE [LARGE SCALE GENOMIC DNA]</scope>
    <source>
        <strain evidence="3 4">DSM 27648</strain>
    </source>
</reference>
<dbReference type="InterPro" id="IPR051534">
    <property type="entry name" value="CBASS_pafABC_assoc_protein"/>
</dbReference>
<dbReference type="PANTHER" id="PTHR34580">
    <property type="match status" value="1"/>
</dbReference>
<dbReference type="InterPro" id="IPR013196">
    <property type="entry name" value="HTH_11"/>
</dbReference>
<dbReference type="Proteomes" id="UP000064967">
    <property type="component" value="Chromosome"/>
</dbReference>
<accession>A0A0K1PPX1</accession>
<proteinExistence type="predicted"/>
<evidence type="ECO:0000259" key="1">
    <source>
        <dbReference type="Pfam" id="PF08279"/>
    </source>
</evidence>
<dbReference type="AlphaFoldDB" id="A0A0K1PPX1"/>
<organism evidence="3 4">
    <name type="scientific">Labilithrix luteola</name>
    <dbReference type="NCBI Taxonomy" id="1391654"/>
    <lineage>
        <taxon>Bacteria</taxon>
        <taxon>Pseudomonadati</taxon>
        <taxon>Myxococcota</taxon>
        <taxon>Polyangia</taxon>
        <taxon>Polyangiales</taxon>
        <taxon>Labilitrichaceae</taxon>
        <taxon>Labilithrix</taxon>
    </lineage>
</organism>
<dbReference type="OrthoDB" id="9787242at2"/>
<protein>
    <submittedName>
        <fullName evidence="3">Transcriptional regulator, DeoR family</fullName>
    </submittedName>
</protein>
<gene>
    <name evidence="3" type="ORF">AKJ09_02237</name>
</gene>
<feature type="domain" description="WYL" evidence="2">
    <location>
        <begin position="142"/>
        <end position="205"/>
    </location>
</feature>